<evidence type="ECO:0000256" key="2">
    <source>
        <dbReference type="SAM" id="Phobius"/>
    </source>
</evidence>
<feature type="transmembrane region" description="Helical" evidence="2">
    <location>
        <begin position="399"/>
        <end position="417"/>
    </location>
</feature>
<proteinExistence type="predicted"/>
<reference evidence="4" key="1">
    <citation type="journal article" date="2019" name="Int. J. Syst. Evol. Microbiol.">
        <title>The Global Catalogue of Microorganisms (GCM) 10K type strain sequencing project: providing services to taxonomists for standard genome sequencing and annotation.</title>
        <authorList>
            <consortium name="The Broad Institute Genomics Platform"/>
            <consortium name="The Broad Institute Genome Sequencing Center for Infectious Disease"/>
            <person name="Wu L."/>
            <person name="Ma J."/>
        </authorList>
    </citation>
    <scope>NUCLEOTIDE SEQUENCE [LARGE SCALE GENOMIC DNA]</scope>
    <source>
        <strain evidence="4">Q85</strain>
    </source>
</reference>
<feature type="transmembrane region" description="Helical" evidence="2">
    <location>
        <begin position="111"/>
        <end position="128"/>
    </location>
</feature>
<feature type="transmembrane region" description="Helical" evidence="2">
    <location>
        <begin position="181"/>
        <end position="202"/>
    </location>
</feature>
<dbReference type="InterPro" id="IPR029063">
    <property type="entry name" value="SAM-dependent_MTases_sf"/>
</dbReference>
<feature type="transmembrane region" description="Helical" evidence="2">
    <location>
        <begin position="223"/>
        <end position="244"/>
    </location>
</feature>
<feature type="transmembrane region" description="Helical" evidence="2">
    <location>
        <begin position="432"/>
        <end position="462"/>
    </location>
</feature>
<dbReference type="PANTHER" id="PTHR43317:SF1">
    <property type="entry name" value="THERMOSPERMINE SYNTHASE ACAULIS5"/>
    <property type="match status" value="1"/>
</dbReference>
<feature type="transmembrane region" description="Helical" evidence="2">
    <location>
        <begin position="48"/>
        <end position="68"/>
    </location>
</feature>
<keyword evidence="2" id="KW-1133">Transmembrane helix</keyword>
<feature type="transmembrane region" description="Helical" evidence="2">
    <location>
        <begin position="338"/>
        <end position="361"/>
    </location>
</feature>
<feature type="transmembrane region" description="Helical" evidence="2">
    <location>
        <begin position="149"/>
        <end position="169"/>
    </location>
</feature>
<keyword evidence="2" id="KW-0812">Transmembrane</keyword>
<dbReference type="Gene3D" id="3.40.50.150">
    <property type="entry name" value="Vaccinia Virus protein VP39"/>
    <property type="match status" value="1"/>
</dbReference>
<keyword evidence="2" id="KW-0472">Membrane</keyword>
<feature type="transmembrane region" description="Helical" evidence="2">
    <location>
        <begin position="367"/>
        <end position="387"/>
    </location>
</feature>
<organism evidence="3 4">
    <name type="scientific">Sphingomonas floccifaciens</name>
    <dbReference type="NCBI Taxonomy" id="1844115"/>
    <lineage>
        <taxon>Bacteria</taxon>
        <taxon>Pseudomonadati</taxon>
        <taxon>Pseudomonadota</taxon>
        <taxon>Alphaproteobacteria</taxon>
        <taxon>Sphingomonadales</taxon>
        <taxon>Sphingomonadaceae</taxon>
        <taxon>Sphingomonas</taxon>
    </lineage>
</organism>
<dbReference type="NCBIfam" id="NF037959">
    <property type="entry name" value="MFS_SpdSyn"/>
    <property type="match status" value="1"/>
</dbReference>
<dbReference type="PANTHER" id="PTHR43317">
    <property type="entry name" value="THERMOSPERMINE SYNTHASE ACAULIS5"/>
    <property type="match status" value="1"/>
</dbReference>
<dbReference type="SUPFAM" id="SSF53335">
    <property type="entry name" value="S-adenosyl-L-methionine-dependent methyltransferases"/>
    <property type="match status" value="1"/>
</dbReference>
<sequence>MIETAAPPASRAGRALFVATILTGSFLLFLVQPMVARMALPRLGGAPAVWNSAMLVYQALLLGGYAYAHALSKLRPRQSAAVHLGVLAIAALWLPIGLYDFEMPADAEPAVWVPWLLGASIGPLFFAVSAQAPLMQRWYAVAAPGRDPYALYAASNIGSFGGLIAYPLIVEPTMALGRQSLVWSAGYVALFLLVAGCAWRLPRRAEAAEIVGEASPPAPVRRVLLWIALAFVPSGLMLATSTFLTTDIVAVPLLWVLPLGLYLLSFSVAFAVRRGIADTITRFAPVTILLFGGVMIAGHNAMPYLNAGIALLLLFVVAVALHTRMYDLRPAPDRLTGFYLAMSVGGALGGVFSGLVAPVVFDWTYEYPLLVLAAGLLVPQTYLLPMVARLWASDRRGMWLRIAIVAIVVAGLAAVAIRQDVQPGGGTGAENVIYLVLCVLGILLVGQRTAYMIALFGALMLFGGWRALEVTIEGQHRTRSYFGVYTIRNYAYERTLAHGTTLHGIQLTGTPERERFPTSYYVWNSGVGIALRMAPELYGPNARVGAVGLGTGTLACYAKAGQRWSFYEIDPAVVALARNPAKFTFLSRCLPQARIVVGDARMRLAQEPAASLDVLVLDAFSSDAIPMHLMTREAFETYARVLPRNGVLLVHTSNRFLNLEPVVAASARGWMGAMLQYQPHENEGPHATMSDWIVLTRDPSTFARVISDGSNWRPLYPRRDLTPWTDDYATILPVLRAFQ</sequence>
<name>A0ABW4NFN7_9SPHN</name>
<evidence type="ECO:0000313" key="4">
    <source>
        <dbReference type="Proteomes" id="UP001597283"/>
    </source>
</evidence>
<keyword evidence="1" id="KW-0620">Polyamine biosynthesis</keyword>
<gene>
    <name evidence="3" type="ORF">ACFSC3_14335</name>
</gene>
<feature type="transmembrane region" description="Helical" evidence="2">
    <location>
        <begin position="12"/>
        <end position="36"/>
    </location>
</feature>
<accession>A0ABW4NFN7</accession>
<feature type="transmembrane region" description="Helical" evidence="2">
    <location>
        <begin position="80"/>
        <end position="99"/>
    </location>
</feature>
<dbReference type="RefSeq" id="WP_380941124.1">
    <property type="nucleotide sequence ID" value="NZ_JBHUFC010000006.1"/>
</dbReference>
<dbReference type="Proteomes" id="UP001597283">
    <property type="component" value="Unassembled WGS sequence"/>
</dbReference>
<comment type="caution">
    <text evidence="3">The sequence shown here is derived from an EMBL/GenBank/DDBJ whole genome shotgun (WGS) entry which is preliminary data.</text>
</comment>
<dbReference type="CDD" id="cd02440">
    <property type="entry name" value="AdoMet_MTases"/>
    <property type="match status" value="1"/>
</dbReference>
<evidence type="ECO:0000256" key="1">
    <source>
        <dbReference type="ARBA" id="ARBA00023115"/>
    </source>
</evidence>
<feature type="transmembrane region" description="Helical" evidence="2">
    <location>
        <begin position="304"/>
        <end position="326"/>
    </location>
</feature>
<evidence type="ECO:0000313" key="3">
    <source>
        <dbReference type="EMBL" id="MFD1788743.1"/>
    </source>
</evidence>
<feature type="transmembrane region" description="Helical" evidence="2">
    <location>
        <begin position="250"/>
        <end position="272"/>
    </location>
</feature>
<keyword evidence="4" id="KW-1185">Reference proteome</keyword>
<feature type="transmembrane region" description="Helical" evidence="2">
    <location>
        <begin position="279"/>
        <end position="298"/>
    </location>
</feature>
<protein>
    <submittedName>
        <fullName evidence="3">Spermidine synthase</fullName>
    </submittedName>
</protein>
<dbReference type="EMBL" id="JBHUFC010000006">
    <property type="protein sequence ID" value="MFD1788743.1"/>
    <property type="molecule type" value="Genomic_DNA"/>
</dbReference>